<evidence type="ECO:0000256" key="6">
    <source>
        <dbReference type="ARBA" id="ARBA00022753"/>
    </source>
</evidence>
<proteinExistence type="inferred from homology"/>
<dbReference type="STRING" id="931890.G8JP60"/>
<evidence type="ECO:0000256" key="3">
    <source>
        <dbReference type="ARBA" id="ARBA00005913"/>
    </source>
</evidence>
<comment type="similarity">
    <text evidence="3">Belongs to the KXD1 family.</text>
</comment>
<keyword evidence="5" id="KW-0813">Transport</keyword>
<dbReference type="GO" id="GO:0005768">
    <property type="term" value="C:endosome"/>
    <property type="evidence" value="ECO:0007669"/>
    <property type="project" value="UniProtKB-SubCell"/>
</dbReference>
<sequence>MDEEMVSETRSRTPSISSRQFVIPEDGFTTLDTDDSSQESAEDDEEGIDREGCTNNSHDSSSGFENDQSSNNEVNSHGTVFSDLMPPNTTFFTGNQVTPMFDTSKFLFESLTQAFNSVDFSEAISLQTKSSAMINSKSTELKMLIDEVQEKLKYYHIVFENGGHTARRIRHNLRDIARKVEKLKPIFAKDFPIEYNQSIEKVYDRQ</sequence>
<dbReference type="eggNOG" id="ENOG502S1H5">
    <property type="taxonomic scope" value="Eukaryota"/>
</dbReference>
<gene>
    <name evidence="10" type="ordered locus">Ecym_2216</name>
</gene>
<comment type="subcellular location">
    <subcellularLocation>
        <location evidence="2">Endosome</location>
    </subcellularLocation>
</comment>
<accession>G8JP60</accession>
<dbReference type="Pfam" id="PF10241">
    <property type="entry name" value="KxDL"/>
    <property type="match status" value="1"/>
</dbReference>
<dbReference type="InterPro" id="IPR051390">
    <property type="entry name" value="BLOC-1_subunit_KXD1"/>
</dbReference>
<protein>
    <recommendedName>
        <fullName evidence="4">Biogenesis of lysosome-related organelles complex 1 subunit KXD1</fullName>
    </recommendedName>
    <alternativeName>
        <fullName evidence="7">KxDL homolog</fullName>
    </alternativeName>
</protein>
<dbReference type="OrthoDB" id="4089816at2759"/>
<name>G8JP60_ERECY</name>
<evidence type="ECO:0000256" key="7">
    <source>
        <dbReference type="ARBA" id="ARBA00029808"/>
    </source>
</evidence>
<dbReference type="GO" id="GO:0007032">
    <property type="term" value="P:endosome organization"/>
    <property type="evidence" value="ECO:0007669"/>
    <property type="project" value="EnsemblFungi"/>
</dbReference>
<evidence type="ECO:0000313" key="11">
    <source>
        <dbReference type="Proteomes" id="UP000006790"/>
    </source>
</evidence>
<organism evidence="10 11">
    <name type="scientific">Eremothecium cymbalariae (strain CBS 270.75 / DBVPG 7215 / KCTC 17166 / NRRL Y-17582)</name>
    <name type="common">Yeast</name>
    <dbReference type="NCBI Taxonomy" id="931890"/>
    <lineage>
        <taxon>Eukaryota</taxon>
        <taxon>Fungi</taxon>
        <taxon>Dikarya</taxon>
        <taxon>Ascomycota</taxon>
        <taxon>Saccharomycotina</taxon>
        <taxon>Saccharomycetes</taxon>
        <taxon>Saccharomycetales</taxon>
        <taxon>Saccharomycetaceae</taxon>
        <taxon>Eremothecium</taxon>
    </lineage>
</organism>
<keyword evidence="11" id="KW-1185">Reference proteome</keyword>
<dbReference type="InParanoid" id="G8JP60"/>
<evidence type="ECO:0000256" key="1">
    <source>
        <dbReference type="ARBA" id="ARBA00002069"/>
    </source>
</evidence>
<keyword evidence="6" id="KW-0967">Endosome</keyword>
<comment type="function">
    <text evidence="1">Component of the biogenesis of lysosome-related organelles complex-1 (BLOC-1) involved in endosomal cargo sorting.</text>
</comment>
<dbReference type="GO" id="GO:0032880">
    <property type="term" value="P:regulation of protein localization"/>
    <property type="evidence" value="ECO:0007669"/>
    <property type="project" value="EnsemblFungi"/>
</dbReference>
<dbReference type="AlphaFoldDB" id="G8JP60"/>
<feature type="compositionally biased region" description="Acidic residues" evidence="8">
    <location>
        <begin position="32"/>
        <end position="48"/>
    </location>
</feature>
<dbReference type="PANTHER" id="PTHR37787:SF1">
    <property type="entry name" value="BIOGENESIS OF LYSOSOME-RELATED ORGANELLES COMPLEX 1 SUBUNIT KXD1"/>
    <property type="match status" value="1"/>
</dbReference>
<dbReference type="Proteomes" id="UP000006790">
    <property type="component" value="Chromosome 2"/>
</dbReference>
<evidence type="ECO:0000256" key="4">
    <source>
        <dbReference type="ARBA" id="ARBA00016207"/>
    </source>
</evidence>
<dbReference type="RefSeq" id="XP_003644782.1">
    <property type="nucleotide sequence ID" value="XM_003644734.1"/>
</dbReference>
<dbReference type="OMA" id="TPMFDTS"/>
<feature type="domain" description="KxDL" evidence="9">
    <location>
        <begin position="110"/>
        <end position="195"/>
    </location>
</feature>
<dbReference type="GO" id="GO:0031083">
    <property type="term" value="C:BLOC-1 complex"/>
    <property type="evidence" value="ECO:0007669"/>
    <property type="project" value="EnsemblFungi"/>
</dbReference>
<feature type="compositionally biased region" description="Polar residues" evidence="8">
    <location>
        <begin position="53"/>
        <end position="79"/>
    </location>
</feature>
<dbReference type="InterPro" id="IPR019371">
    <property type="entry name" value="KxDL_dom"/>
</dbReference>
<dbReference type="PANTHER" id="PTHR37787">
    <property type="entry name" value="BIOGENESIS OF LYSOSOME-RELATED ORGANELLES COMPLEX 1 SUBUNIT KXD1"/>
    <property type="match status" value="1"/>
</dbReference>
<feature type="region of interest" description="Disordered" evidence="8">
    <location>
        <begin position="1"/>
        <end position="80"/>
    </location>
</feature>
<reference evidence="11" key="1">
    <citation type="journal article" date="2012" name="G3 (Bethesda)">
        <title>Pichia sorbitophila, an interspecies yeast hybrid reveals early steps of genome resolution following polyploidization.</title>
        <authorList>
            <person name="Leh Louis V."/>
            <person name="Despons L."/>
            <person name="Friedrich A."/>
            <person name="Martin T."/>
            <person name="Durrens P."/>
            <person name="Casaregola S."/>
            <person name="Neuveglise C."/>
            <person name="Fairhead C."/>
            <person name="Marck C."/>
            <person name="Cruz J.A."/>
            <person name="Straub M.L."/>
            <person name="Kugler V."/>
            <person name="Sacerdot C."/>
            <person name="Uzunov Z."/>
            <person name="Thierry A."/>
            <person name="Weiss S."/>
            <person name="Bleykasten C."/>
            <person name="De Montigny J."/>
            <person name="Jacques N."/>
            <person name="Jung P."/>
            <person name="Lemaire M."/>
            <person name="Mallet S."/>
            <person name="Morel G."/>
            <person name="Richard G.F."/>
            <person name="Sarkar A."/>
            <person name="Savel G."/>
            <person name="Schacherer J."/>
            <person name="Seret M.L."/>
            <person name="Talla E."/>
            <person name="Samson G."/>
            <person name="Jubin C."/>
            <person name="Poulain J."/>
            <person name="Vacherie B."/>
            <person name="Barbe V."/>
            <person name="Pelletier E."/>
            <person name="Sherman D.J."/>
            <person name="Westhof E."/>
            <person name="Weissenbach J."/>
            <person name="Baret P.V."/>
            <person name="Wincker P."/>
            <person name="Gaillardin C."/>
            <person name="Dujon B."/>
            <person name="Souciet J.L."/>
        </authorList>
    </citation>
    <scope>NUCLEOTIDE SEQUENCE [LARGE SCALE GENOMIC DNA]</scope>
    <source>
        <strain evidence="11">CBS 270.75 / DBVPG 7215 / KCTC 17166 / NRRL Y-17582</strain>
    </source>
</reference>
<dbReference type="EMBL" id="CP002498">
    <property type="protein sequence ID" value="AET37965.1"/>
    <property type="molecule type" value="Genomic_DNA"/>
</dbReference>
<evidence type="ECO:0000259" key="9">
    <source>
        <dbReference type="Pfam" id="PF10241"/>
    </source>
</evidence>
<evidence type="ECO:0000256" key="8">
    <source>
        <dbReference type="SAM" id="MobiDB-lite"/>
    </source>
</evidence>
<evidence type="ECO:0000313" key="10">
    <source>
        <dbReference type="EMBL" id="AET37965.1"/>
    </source>
</evidence>
<evidence type="ECO:0000256" key="2">
    <source>
        <dbReference type="ARBA" id="ARBA00004177"/>
    </source>
</evidence>
<dbReference type="HOGENOM" id="CLU_099155_0_0_1"/>
<evidence type="ECO:0000256" key="5">
    <source>
        <dbReference type="ARBA" id="ARBA00022448"/>
    </source>
</evidence>
<dbReference type="GeneID" id="11470554"/>
<dbReference type="FunCoup" id="G8JP60">
    <property type="interactions" value="96"/>
</dbReference>
<dbReference type="KEGG" id="erc:Ecym_2216"/>